<reference evidence="1 2" key="1">
    <citation type="submission" date="2016-10" db="EMBL/GenBank/DDBJ databases">
        <authorList>
            <person name="de Groot N.N."/>
        </authorList>
    </citation>
    <scope>NUCLEOTIDE SEQUENCE [LARGE SCALE GENOMIC DNA]</scope>
    <source>
        <strain evidence="1 2">CGMCC 1.10457</strain>
    </source>
</reference>
<evidence type="ECO:0000313" key="2">
    <source>
        <dbReference type="Proteomes" id="UP000199062"/>
    </source>
</evidence>
<evidence type="ECO:0000313" key="1">
    <source>
        <dbReference type="EMBL" id="SFR96549.1"/>
    </source>
</evidence>
<dbReference type="EMBL" id="FOZK01000002">
    <property type="protein sequence ID" value="SFR96549.1"/>
    <property type="molecule type" value="Genomic_DNA"/>
</dbReference>
<dbReference type="Proteomes" id="UP000199062">
    <property type="component" value="Unassembled WGS sequence"/>
</dbReference>
<name>A0A1I6KZA3_9EURY</name>
<organism evidence="1 2">
    <name type="scientific">Halomicrobium zhouii</name>
    <dbReference type="NCBI Taxonomy" id="767519"/>
    <lineage>
        <taxon>Archaea</taxon>
        <taxon>Methanobacteriati</taxon>
        <taxon>Methanobacteriota</taxon>
        <taxon>Stenosarchaea group</taxon>
        <taxon>Halobacteria</taxon>
        <taxon>Halobacteriales</taxon>
        <taxon>Haloarculaceae</taxon>
        <taxon>Halomicrobium</taxon>
    </lineage>
</organism>
<protein>
    <submittedName>
        <fullName evidence="1">Uncharacterized protein</fullName>
    </submittedName>
</protein>
<sequence length="226" mass="24342">MGGYMQAGVIGVVDGSFNVVDSFSETVEEGGQELRRALDVERVFSLPSGDTAFAGRAAREYRRERESARIADDGVSVVAEPQTATRHTQFVGVPGEFVVAGSSKGTFAFDLIGQDTNTSIGRGELDLDAFFERHGDAAPWKAGFSGTEADGVSGVLHGTDLRESHDLEDLLAGSSLNQLGLTYTDDGDEVKVTAARSGYVELYRPRDLSAEEYLAYLQREIIPHLS</sequence>
<keyword evidence="2" id="KW-1185">Reference proteome</keyword>
<proteinExistence type="predicted"/>
<dbReference type="AlphaFoldDB" id="A0A1I6KZA3"/>
<accession>A0A1I6KZA3</accession>
<gene>
    <name evidence="1" type="ORF">SAMN05216559_1639</name>
</gene>